<dbReference type="PANTHER" id="PTHR34217:SF1">
    <property type="entry name" value="CARBOXYPEPTIDASE 1"/>
    <property type="match status" value="1"/>
</dbReference>
<dbReference type="Proteomes" id="UP000478417">
    <property type="component" value="Unassembled WGS sequence"/>
</dbReference>
<accession>A0A6B2LYW7</accession>
<dbReference type="Gene3D" id="1.10.1370.20">
    <property type="entry name" value="Oligoendopeptidase f, C-terminal domain"/>
    <property type="match status" value="1"/>
</dbReference>
<evidence type="ECO:0000256" key="2">
    <source>
        <dbReference type="ARBA" id="ARBA00022723"/>
    </source>
</evidence>
<evidence type="ECO:0000313" key="10">
    <source>
        <dbReference type="Proteomes" id="UP000478417"/>
    </source>
</evidence>
<keyword evidence="10" id="KW-1185">Reference proteome</keyword>
<comment type="caution">
    <text evidence="9">The sequence shown here is derived from an EMBL/GenBank/DDBJ whole genome shotgun (WGS) entry which is preliminary data.</text>
</comment>
<dbReference type="GO" id="GO:0004222">
    <property type="term" value="F:metalloendopeptidase activity"/>
    <property type="evidence" value="ECO:0007669"/>
    <property type="project" value="InterPro"/>
</dbReference>
<sequence>MDWSLKSYFTQFGSPVFTIFKQDLADSFEQLDSLAQKLLEAPSFSSGDWETFLLDYEHMLANFSHLSSYISCLTAADATNEAYLKEESLLSEMQATAAKLNDKIIRGIGQMSEEEFSTLIHRDRLSEAAFRLKEFRRESKHRMSSDLEELTADLGVNGISAWSRLYFTTMGTLSFTYIDPETGETDVPMSQLNSLLSNPLRERRLAAYKGAVKTFEANQHLYASALNSISGTRHVLNKRRGIGNFLQPSLEQSRIKHTTLQALMRAIEDRLPFVREVFTFRTKFLKIDNPSYADLRAPLPLGEGSGPTWDEGVELVSNAFNTIYPSLGSFFDELISKSWVDFTPRMGKRPGGFCTGSLMTRESRIFMTYKDTLNDVLTLAHEAGHAWHSRILKDARVLCAGYPMTLAETASTLAERMLTEGVLKDTRIDKLTKLIILDAEIEHMLAFLLDIPVRFRFEEEVYHRRRNGTLSPGELCSLMKDMQRKVFGESLSVGGEDPWFWTSKLHFYINQVQFYNYPYTFGYLLSTAFMEQFRQGGTETLNSYERFLALSGQMSCEEVVSETLAEDIEDPNFWAGLIDKLQRPFGEYKTLLQELSH</sequence>
<feature type="domain" description="Oligopeptidase F N-terminal" evidence="8">
    <location>
        <begin position="108"/>
        <end position="175"/>
    </location>
</feature>
<organism evidence="9 10">
    <name type="scientific">Oceanipulchritudo coccoides</name>
    <dbReference type="NCBI Taxonomy" id="2706888"/>
    <lineage>
        <taxon>Bacteria</taxon>
        <taxon>Pseudomonadati</taxon>
        <taxon>Verrucomicrobiota</taxon>
        <taxon>Opitutia</taxon>
        <taxon>Puniceicoccales</taxon>
        <taxon>Oceanipulchritudinaceae</taxon>
        <taxon>Oceanipulchritudo</taxon>
    </lineage>
</organism>
<dbReference type="RefSeq" id="WP_163963222.1">
    <property type="nucleotide sequence ID" value="NZ_JAAGNX010000001.1"/>
</dbReference>
<evidence type="ECO:0000313" key="9">
    <source>
        <dbReference type="EMBL" id="NDV61891.1"/>
    </source>
</evidence>
<dbReference type="PANTHER" id="PTHR34217">
    <property type="entry name" value="METAL-DEPENDENT CARBOXYPEPTIDASE"/>
    <property type="match status" value="1"/>
</dbReference>
<dbReference type="InterPro" id="IPR042088">
    <property type="entry name" value="OligoPept_F_C"/>
</dbReference>
<protein>
    <submittedName>
        <fullName evidence="9">M3 family oligoendopeptidase</fullName>
    </submittedName>
</protein>
<evidence type="ECO:0000256" key="4">
    <source>
        <dbReference type="ARBA" id="ARBA00022833"/>
    </source>
</evidence>
<dbReference type="Pfam" id="PF08439">
    <property type="entry name" value="Peptidase_M3_N"/>
    <property type="match status" value="1"/>
</dbReference>
<keyword evidence="3 6" id="KW-0378">Hydrolase</keyword>
<dbReference type="Pfam" id="PF01432">
    <property type="entry name" value="Peptidase_M3"/>
    <property type="match status" value="1"/>
</dbReference>
<reference evidence="9 10" key="1">
    <citation type="submission" date="2020-02" db="EMBL/GenBank/DDBJ databases">
        <title>Albibacoteraceae fam. nov., the first described family within the subdivision 4 Verrucomicrobia.</title>
        <authorList>
            <person name="Xi F."/>
        </authorList>
    </citation>
    <scope>NUCLEOTIDE SEQUENCE [LARGE SCALE GENOMIC DNA]</scope>
    <source>
        <strain evidence="9 10">CK1056</strain>
    </source>
</reference>
<dbReference type="AlphaFoldDB" id="A0A6B2LYW7"/>
<keyword evidence="2 6" id="KW-0479">Metal-binding</keyword>
<gene>
    <name evidence="9" type="ORF">G0Q06_05460</name>
</gene>
<dbReference type="EMBL" id="JAAGNX010000001">
    <property type="protein sequence ID" value="NDV61891.1"/>
    <property type="molecule type" value="Genomic_DNA"/>
</dbReference>
<comment type="cofactor">
    <cofactor evidence="6">
        <name>Zn(2+)</name>
        <dbReference type="ChEBI" id="CHEBI:29105"/>
    </cofactor>
    <text evidence="6">Binds 1 zinc ion.</text>
</comment>
<dbReference type="SUPFAM" id="SSF55486">
    <property type="entry name" value="Metalloproteases ('zincins'), catalytic domain"/>
    <property type="match status" value="1"/>
</dbReference>
<keyword evidence="5 6" id="KW-0482">Metalloprotease</keyword>
<name>A0A6B2LYW7_9BACT</name>
<comment type="similarity">
    <text evidence="6">Belongs to the peptidase M3 family.</text>
</comment>
<keyword evidence="1 6" id="KW-0645">Protease</keyword>
<dbReference type="GO" id="GO:0046872">
    <property type="term" value="F:metal ion binding"/>
    <property type="evidence" value="ECO:0007669"/>
    <property type="project" value="UniProtKB-UniRule"/>
</dbReference>
<evidence type="ECO:0000256" key="5">
    <source>
        <dbReference type="ARBA" id="ARBA00023049"/>
    </source>
</evidence>
<keyword evidence="4 6" id="KW-0862">Zinc</keyword>
<proteinExistence type="inferred from homology"/>
<dbReference type="Gene3D" id="1.20.140.70">
    <property type="entry name" value="Oligopeptidase f, N-terminal domain"/>
    <property type="match status" value="1"/>
</dbReference>
<dbReference type="GO" id="GO:0004181">
    <property type="term" value="F:metallocarboxypeptidase activity"/>
    <property type="evidence" value="ECO:0007669"/>
    <property type="project" value="InterPro"/>
</dbReference>
<evidence type="ECO:0000256" key="1">
    <source>
        <dbReference type="ARBA" id="ARBA00022670"/>
    </source>
</evidence>
<feature type="domain" description="Peptidase M3A/M3B catalytic" evidence="7">
    <location>
        <begin position="332"/>
        <end position="568"/>
    </location>
</feature>
<dbReference type="InterPro" id="IPR013647">
    <property type="entry name" value="OligopepF_N_dom"/>
</dbReference>
<evidence type="ECO:0000256" key="6">
    <source>
        <dbReference type="RuleBase" id="RU003435"/>
    </source>
</evidence>
<evidence type="ECO:0000259" key="7">
    <source>
        <dbReference type="Pfam" id="PF01432"/>
    </source>
</evidence>
<dbReference type="InterPro" id="IPR001333">
    <property type="entry name" value="Peptidase_M32_Taq"/>
</dbReference>
<evidence type="ECO:0000256" key="3">
    <source>
        <dbReference type="ARBA" id="ARBA00022801"/>
    </source>
</evidence>
<dbReference type="InterPro" id="IPR001567">
    <property type="entry name" value="Pept_M3A_M3B_dom"/>
</dbReference>
<evidence type="ECO:0000259" key="8">
    <source>
        <dbReference type="Pfam" id="PF08439"/>
    </source>
</evidence>
<dbReference type="GO" id="GO:0006508">
    <property type="term" value="P:proteolysis"/>
    <property type="evidence" value="ECO:0007669"/>
    <property type="project" value="UniProtKB-KW"/>
</dbReference>